<dbReference type="RefSeq" id="WP_330957948.1">
    <property type="nucleotide sequence ID" value="NZ_JAZGJQ010000003.1"/>
</dbReference>
<dbReference type="Proteomes" id="UP001332931">
    <property type="component" value="Unassembled WGS sequence"/>
</dbReference>
<evidence type="ECO:0000313" key="2">
    <source>
        <dbReference type="EMBL" id="MEE6147182.1"/>
    </source>
</evidence>
<name>A0ABU7R9A6_9ACTN</name>
<sequence>MRSRGVRPAAWRSVRRAALTRTWRVVALALAAALALVAPVGLAACTDDAGQARASAAAVLDVLKDPTREGLEGLVGTSGAAELDAAATELAGEGIDLYELMSHLGRHFDYTIDSVQVTGDEAVVAVSSSNADFSAAMASAEARADAWLESEDGQQAYAAGDKDAISRRYAELLYEEVDASTETVSASGELRLRRADGSSWRLEDGSEDELVSVFFAGQQVAW</sequence>
<dbReference type="EMBL" id="JAZGJQ010000003">
    <property type="protein sequence ID" value="MEE6147182.1"/>
    <property type="molecule type" value="Genomic_DNA"/>
</dbReference>
<evidence type="ECO:0000256" key="1">
    <source>
        <dbReference type="SAM" id="SignalP"/>
    </source>
</evidence>
<proteinExistence type="predicted"/>
<reference evidence="2 3" key="1">
    <citation type="submission" date="2024-01" db="EMBL/GenBank/DDBJ databases">
        <title>Description of Olsenella sp. nov., isolated from pig feces.</title>
        <authorList>
            <person name="Chang Y.-H."/>
        </authorList>
    </citation>
    <scope>NUCLEOTIDE SEQUENCE [LARGE SCALE GENOMIC DNA]</scope>
    <source>
        <strain evidence="2 3">YH-ols2223</strain>
    </source>
</reference>
<evidence type="ECO:0000313" key="3">
    <source>
        <dbReference type="Proteomes" id="UP001332931"/>
    </source>
</evidence>
<protein>
    <recommendedName>
        <fullName evidence="4">DUF5105 domain-containing protein</fullName>
    </recommendedName>
</protein>
<accession>A0ABU7R9A6</accession>
<organism evidence="2 3">
    <name type="scientific">Olsenella absiana</name>
    <dbReference type="NCBI Taxonomy" id="3115222"/>
    <lineage>
        <taxon>Bacteria</taxon>
        <taxon>Bacillati</taxon>
        <taxon>Actinomycetota</taxon>
        <taxon>Coriobacteriia</taxon>
        <taxon>Coriobacteriales</taxon>
        <taxon>Atopobiaceae</taxon>
        <taxon>Olsenella</taxon>
    </lineage>
</organism>
<comment type="caution">
    <text evidence="2">The sequence shown here is derived from an EMBL/GenBank/DDBJ whole genome shotgun (WGS) entry which is preliminary data.</text>
</comment>
<keyword evidence="1" id="KW-0732">Signal</keyword>
<gene>
    <name evidence="2" type="ORF">VXJ25_04130</name>
</gene>
<keyword evidence="3" id="KW-1185">Reference proteome</keyword>
<feature type="signal peptide" evidence="1">
    <location>
        <begin position="1"/>
        <end position="43"/>
    </location>
</feature>
<feature type="chain" id="PRO_5045491213" description="DUF5105 domain-containing protein" evidence="1">
    <location>
        <begin position="44"/>
        <end position="222"/>
    </location>
</feature>
<evidence type="ECO:0008006" key="4">
    <source>
        <dbReference type="Google" id="ProtNLM"/>
    </source>
</evidence>